<dbReference type="InterPro" id="IPR018961">
    <property type="entry name" value="DnaJ_homolog_subfam-C_membr-28"/>
</dbReference>
<evidence type="ECO:0000313" key="3">
    <source>
        <dbReference type="EMBL" id="KAG2425269.1"/>
    </source>
</evidence>
<dbReference type="Pfam" id="PF09350">
    <property type="entry name" value="DJC28_CD"/>
    <property type="match status" value="1"/>
</dbReference>
<gene>
    <name evidence="3" type="ORF">HXX76_013851</name>
</gene>
<feature type="compositionally biased region" description="Low complexity" evidence="1">
    <location>
        <begin position="1"/>
        <end position="25"/>
    </location>
</feature>
<name>A0A835SN70_CHLIN</name>
<organism evidence="3 4">
    <name type="scientific">Chlamydomonas incerta</name>
    <dbReference type="NCBI Taxonomy" id="51695"/>
    <lineage>
        <taxon>Eukaryota</taxon>
        <taxon>Viridiplantae</taxon>
        <taxon>Chlorophyta</taxon>
        <taxon>core chlorophytes</taxon>
        <taxon>Chlorophyceae</taxon>
        <taxon>CS clade</taxon>
        <taxon>Chlamydomonadales</taxon>
        <taxon>Chlamydomonadaceae</taxon>
        <taxon>Chlamydomonas</taxon>
    </lineage>
</organism>
<dbReference type="AlphaFoldDB" id="A0A835SN70"/>
<feature type="domain" description="DnaJ homologue subfamily C member 28 conserved" evidence="2">
    <location>
        <begin position="205"/>
        <end position="277"/>
    </location>
</feature>
<reference evidence="3" key="1">
    <citation type="journal article" date="2020" name="bioRxiv">
        <title>Comparative genomics of Chlamydomonas.</title>
        <authorList>
            <person name="Craig R.J."/>
            <person name="Hasan A.R."/>
            <person name="Ness R.W."/>
            <person name="Keightley P.D."/>
        </authorList>
    </citation>
    <scope>NUCLEOTIDE SEQUENCE</scope>
    <source>
        <strain evidence="3">SAG 7.73</strain>
    </source>
</reference>
<accession>A0A835SN70</accession>
<feature type="compositionally biased region" description="Basic and acidic residues" evidence="1">
    <location>
        <begin position="57"/>
        <end position="66"/>
    </location>
</feature>
<feature type="region of interest" description="Disordered" evidence="1">
    <location>
        <begin position="1"/>
        <end position="37"/>
    </location>
</feature>
<comment type="caution">
    <text evidence="3">The sequence shown here is derived from an EMBL/GenBank/DDBJ whole genome shotgun (WGS) entry which is preliminary data.</text>
</comment>
<evidence type="ECO:0000313" key="4">
    <source>
        <dbReference type="Proteomes" id="UP000650467"/>
    </source>
</evidence>
<protein>
    <recommendedName>
        <fullName evidence="2">DnaJ homologue subfamily C member 28 conserved domain-containing protein</fullName>
    </recommendedName>
</protein>
<keyword evidence="4" id="KW-1185">Reference proteome</keyword>
<evidence type="ECO:0000256" key="1">
    <source>
        <dbReference type="SAM" id="MobiDB-lite"/>
    </source>
</evidence>
<dbReference type="OrthoDB" id="547796at2759"/>
<dbReference type="Proteomes" id="UP000650467">
    <property type="component" value="Unassembled WGS sequence"/>
</dbReference>
<feature type="region of interest" description="Disordered" evidence="1">
    <location>
        <begin position="285"/>
        <end position="317"/>
    </location>
</feature>
<feature type="compositionally biased region" description="Low complexity" evidence="1">
    <location>
        <begin position="291"/>
        <end position="312"/>
    </location>
</feature>
<feature type="region of interest" description="Disordered" evidence="1">
    <location>
        <begin position="50"/>
        <end position="167"/>
    </location>
</feature>
<evidence type="ECO:0000259" key="2">
    <source>
        <dbReference type="Pfam" id="PF09350"/>
    </source>
</evidence>
<feature type="compositionally biased region" description="Low complexity" evidence="1">
    <location>
        <begin position="67"/>
        <end position="94"/>
    </location>
</feature>
<sequence length="422" mass="43770">MSWALGPRRARGWAGALGPGAPWRAFSAGGGADGNSRSFLQTLQDEIRVARAGKASTDYRRSRDAESSAAAIDSAGGGSASAHTAGVGAAASEAQHQQRQRGSAAAPGGGAAAVLPQATQPPLSRQPPDPDPDLLLHPSRARGDLNAYAHGPSFAASGGARSHTALQGGTPPLPPPPPMAWQAEDVEDLSGWQPVTYGESGIEAMVERRIRDSVARGELDNLKGRGQPLEALGPRHDAQFYTVDPLMAALSRSMGAQAVKPRSLELQDELTAARREFEQAVATEARRRAQARPPGRQGAGPPRAVAAAAPVAGGNGDSDCNVARSSGGSGSGGSVMKREQARRIGEELATADLPGLAHRFEEVCQLRAQYNGAVLTDKETYGAGWPLEQLRRLEYGREVAAAAEAALMEPVAAAADRGADMS</sequence>
<proteinExistence type="predicted"/>
<dbReference type="EMBL" id="JAEHOC010000057">
    <property type="protein sequence ID" value="KAG2425269.1"/>
    <property type="molecule type" value="Genomic_DNA"/>
</dbReference>